<protein>
    <submittedName>
        <fullName evidence="1">Uncharacterized protein</fullName>
    </submittedName>
</protein>
<accession>A0A382ILJ0</accession>
<proteinExistence type="predicted"/>
<organism evidence="1">
    <name type="scientific">marine metagenome</name>
    <dbReference type="NCBI Taxonomy" id="408172"/>
    <lineage>
        <taxon>unclassified sequences</taxon>
        <taxon>metagenomes</taxon>
        <taxon>ecological metagenomes</taxon>
    </lineage>
</organism>
<feature type="non-terminal residue" evidence="1">
    <location>
        <position position="42"/>
    </location>
</feature>
<reference evidence="1" key="1">
    <citation type="submission" date="2018-05" db="EMBL/GenBank/DDBJ databases">
        <authorList>
            <person name="Lanie J.A."/>
            <person name="Ng W.-L."/>
            <person name="Kazmierczak K.M."/>
            <person name="Andrzejewski T.M."/>
            <person name="Davidsen T.M."/>
            <person name="Wayne K.J."/>
            <person name="Tettelin H."/>
            <person name="Glass J.I."/>
            <person name="Rusch D."/>
            <person name="Podicherti R."/>
            <person name="Tsui H.-C.T."/>
            <person name="Winkler M.E."/>
        </authorList>
    </citation>
    <scope>NUCLEOTIDE SEQUENCE</scope>
</reference>
<gene>
    <name evidence="1" type="ORF">METZ01_LOCUS253488</name>
</gene>
<sequence length="42" mass="4520">MFAHPLSMPGRHNNKSITDVMALRATLASAERGQALARSLAK</sequence>
<dbReference type="EMBL" id="UINC01068202">
    <property type="protein sequence ID" value="SVC00634.1"/>
    <property type="molecule type" value="Genomic_DNA"/>
</dbReference>
<name>A0A382ILJ0_9ZZZZ</name>
<evidence type="ECO:0000313" key="1">
    <source>
        <dbReference type="EMBL" id="SVC00634.1"/>
    </source>
</evidence>
<dbReference type="AlphaFoldDB" id="A0A382ILJ0"/>